<accession>A0ABP6WEJ6</accession>
<protein>
    <submittedName>
        <fullName evidence="1">Uncharacterized protein</fullName>
    </submittedName>
</protein>
<proteinExistence type="predicted"/>
<evidence type="ECO:0000313" key="2">
    <source>
        <dbReference type="Proteomes" id="UP001500630"/>
    </source>
</evidence>
<evidence type="ECO:0000313" key="1">
    <source>
        <dbReference type="EMBL" id="GAA3550246.1"/>
    </source>
</evidence>
<organism evidence="1 2">
    <name type="scientific">Nonomuraea rosea</name>
    <dbReference type="NCBI Taxonomy" id="638574"/>
    <lineage>
        <taxon>Bacteria</taxon>
        <taxon>Bacillati</taxon>
        <taxon>Actinomycetota</taxon>
        <taxon>Actinomycetes</taxon>
        <taxon>Streptosporangiales</taxon>
        <taxon>Streptosporangiaceae</taxon>
        <taxon>Nonomuraea</taxon>
    </lineage>
</organism>
<sequence>MWETRSTLPGVYGSHTNAGADSCSSCFGSTVTGWRALAAIVCSFHRGMTVFCDGVSSKNKVAGTGASGRRTGREGEDRECATGVHGVTFPAGVPALCAQRG</sequence>
<comment type="caution">
    <text evidence="1">The sequence shown here is derived from an EMBL/GenBank/DDBJ whole genome shotgun (WGS) entry which is preliminary data.</text>
</comment>
<dbReference type="EMBL" id="BAABDQ010000006">
    <property type="protein sequence ID" value="GAA3550246.1"/>
    <property type="molecule type" value="Genomic_DNA"/>
</dbReference>
<gene>
    <name evidence="1" type="ORF">GCM10022419_033120</name>
</gene>
<dbReference type="Proteomes" id="UP001500630">
    <property type="component" value="Unassembled WGS sequence"/>
</dbReference>
<reference evidence="2" key="1">
    <citation type="journal article" date="2019" name="Int. J. Syst. Evol. Microbiol.">
        <title>The Global Catalogue of Microorganisms (GCM) 10K type strain sequencing project: providing services to taxonomists for standard genome sequencing and annotation.</title>
        <authorList>
            <consortium name="The Broad Institute Genomics Platform"/>
            <consortium name="The Broad Institute Genome Sequencing Center for Infectious Disease"/>
            <person name="Wu L."/>
            <person name="Ma J."/>
        </authorList>
    </citation>
    <scope>NUCLEOTIDE SEQUENCE [LARGE SCALE GENOMIC DNA]</scope>
    <source>
        <strain evidence="2">JCM 17326</strain>
    </source>
</reference>
<keyword evidence="2" id="KW-1185">Reference proteome</keyword>
<name>A0ABP6WEJ6_9ACTN</name>